<dbReference type="PANTHER" id="PTHR43331:SF1">
    <property type="entry name" value="HOMOSERINE DEHYDROGENASE"/>
    <property type="match status" value="1"/>
</dbReference>
<comment type="catalytic activity">
    <reaction evidence="12">
        <text>L-homoserine + NADP(+) = L-aspartate 4-semialdehyde + NADPH + H(+)</text>
        <dbReference type="Rhea" id="RHEA:15761"/>
        <dbReference type="ChEBI" id="CHEBI:15378"/>
        <dbReference type="ChEBI" id="CHEBI:57476"/>
        <dbReference type="ChEBI" id="CHEBI:57783"/>
        <dbReference type="ChEBI" id="CHEBI:58349"/>
        <dbReference type="ChEBI" id="CHEBI:537519"/>
        <dbReference type="EC" id="1.1.1.3"/>
    </reaction>
    <physiologicalReaction direction="right-to-left" evidence="12">
        <dbReference type="Rhea" id="RHEA:15763"/>
    </physiologicalReaction>
</comment>
<dbReference type="PANTHER" id="PTHR43331">
    <property type="entry name" value="HOMOSERINE DEHYDROGENASE"/>
    <property type="match status" value="1"/>
</dbReference>
<protein>
    <recommendedName>
        <fullName evidence="5 13">Homoserine dehydrogenase</fullName>
        <ecNumber evidence="4 13">1.1.1.3</ecNumber>
    </recommendedName>
</protein>
<dbReference type="GO" id="GO:0050661">
    <property type="term" value="F:NADP binding"/>
    <property type="evidence" value="ECO:0007669"/>
    <property type="project" value="InterPro"/>
</dbReference>
<evidence type="ECO:0000256" key="2">
    <source>
        <dbReference type="ARBA" id="ARBA00005062"/>
    </source>
</evidence>
<evidence type="ECO:0000256" key="7">
    <source>
        <dbReference type="ARBA" id="ARBA00022697"/>
    </source>
</evidence>
<dbReference type="InterPro" id="IPR001342">
    <property type="entry name" value="HDH_cat"/>
</dbReference>
<dbReference type="SUPFAM" id="SSF55347">
    <property type="entry name" value="Glyceraldehyde-3-phosphate dehydrogenase-like, C-terminal domain"/>
    <property type="match status" value="1"/>
</dbReference>
<accession>A0A1F4TLD6</accession>
<evidence type="ECO:0000313" key="17">
    <source>
        <dbReference type="Proteomes" id="UP000178951"/>
    </source>
</evidence>
<name>A0A1F4TLD6_UNCSA</name>
<dbReference type="STRING" id="1802583.A2311_00860"/>
<dbReference type="Pfam" id="PF00742">
    <property type="entry name" value="Homoserine_dh"/>
    <property type="match status" value="1"/>
</dbReference>
<evidence type="ECO:0000256" key="13">
    <source>
        <dbReference type="RuleBase" id="RU000579"/>
    </source>
</evidence>
<organism evidence="16 17">
    <name type="scientific">candidate division WOR-1 bacterium RIFOXYB2_FULL_48_7</name>
    <dbReference type="NCBI Taxonomy" id="1802583"/>
    <lineage>
        <taxon>Bacteria</taxon>
        <taxon>Bacillati</taxon>
        <taxon>Saganbacteria</taxon>
    </lineage>
</organism>
<dbReference type="GO" id="GO:0009088">
    <property type="term" value="P:threonine biosynthetic process"/>
    <property type="evidence" value="ECO:0007669"/>
    <property type="project" value="UniProtKB-UniPathway"/>
</dbReference>
<dbReference type="InterPro" id="IPR019811">
    <property type="entry name" value="HDH_CS"/>
</dbReference>
<evidence type="ECO:0000256" key="11">
    <source>
        <dbReference type="ARBA" id="ARBA00023167"/>
    </source>
</evidence>
<dbReference type="EC" id="1.1.1.3" evidence="4 13"/>
<dbReference type="FunFam" id="3.30.360.10:FF:000005">
    <property type="entry name" value="Homoserine dehydrogenase"/>
    <property type="match status" value="1"/>
</dbReference>
<dbReference type="InterPro" id="IPR036291">
    <property type="entry name" value="NAD(P)-bd_dom_sf"/>
</dbReference>
<dbReference type="AlphaFoldDB" id="A0A1F4TLD6"/>
<keyword evidence="10" id="KW-0915">Sodium</keyword>
<evidence type="ECO:0000256" key="3">
    <source>
        <dbReference type="ARBA" id="ARBA00006753"/>
    </source>
</evidence>
<keyword evidence="6 13" id="KW-0028">Amino-acid biosynthesis</keyword>
<dbReference type="UniPathway" id="UPA00051">
    <property type="reaction ID" value="UER00465"/>
</dbReference>
<proteinExistence type="inferred from homology"/>
<dbReference type="Gene3D" id="3.30.360.10">
    <property type="entry name" value="Dihydrodipicolinate Reductase, domain 2"/>
    <property type="match status" value="1"/>
</dbReference>
<dbReference type="Pfam" id="PF03447">
    <property type="entry name" value="NAD_binding_3"/>
    <property type="match status" value="1"/>
</dbReference>
<dbReference type="PROSITE" id="PS51671">
    <property type="entry name" value="ACT"/>
    <property type="match status" value="1"/>
</dbReference>
<dbReference type="Proteomes" id="UP000178951">
    <property type="component" value="Unassembled WGS sequence"/>
</dbReference>
<comment type="pathway">
    <text evidence="2 13">Amino-acid biosynthesis; L-methionine biosynthesis via de novo pathway; L-homoserine from L-aspartate: step 3/3.</text>
</comment>
<dbReference type="NCBIfam" id="NF004976">
    <property type="entry name" value="PRK06349.1"/>
    <property type="match status" value="1"/>
</dbReference>
<reference evidence="16 17" key="1">
    <citation type="journal article" date="2016" name="Nat. Commun.">
        <title>Thousands of microbial genomes shed light on interconnected biogeochemical processes in an aquifer system.</title>
        <authorList>
            <person name="Anantharaman K."/>
            <person name="Brown C.T."/>
            <person name="Hug L.A."/>
            <person name="Sharon I."/>
            <person name="Castelle C.J."/>
            <person name="Probst A.J."/>
            <person name="Thomas B.C."/>
            <person name="Singh A."/>
            <person name="Wilkins M.J."/>
            <person name="Karaoz U."/>
            <person name="Brodie E.L."/>
            <person name="Williams K.H."/>
            <person name="Hubbard S.S."/>
            <person name="Banfield J.F."/>
        </authorList>
    </citation>
    <scope>NUCLEOTIDE SEQUENCE [LARGE SCALE GENOMIC DNA]</scope>
</reference>
<comment type="caution">
    <text evidence="16">The sequence shown here is derived from an EMBL/GenBank/DDBJ whole genome shotgun (WGS) entry which is preliminary data.</text>
</comment>
<keyword evidence="7 13" id="KW-0791">Threonine biosynthesis</keyword>
<dbReference type="Pfam" id="PF01842">
    <property type="entry name" value="ACT"/>
    <property type="match status" value="1"/>
</dbReference>
<evidence type="ECO:0000256" key="10">
    <source>
        <dbReference type="ARBA" id="ARBA00023053"/>
    </source>
</evidence>
<evidence type="ECO:0000313" key="16">
    <source>
        <dbReference type="EMBL" id="OGC33399.1"/>
    </source>
</evidence>
<evidence type="ECO:0000259" key="15">
    <source>
        <dbReference type="PROSITE" id="PS51671"/>
    </source>
</evidence>
<dbReference type="Gene3D" id="3.40.50.720">
    <property type="entry name" value="NAD(P)-binding Rossmann-like Domain"/>
    <property type="match status" value="1"/>
</dbReference>
<evidence type="ECO:0000256" key="4">
    <source>
        <dbReference type="ARBA" id="ARBA00013213"/>
    </source>
</evidence>
<keyword evidence="8 13" id="KW-0521">NADP</keyword>
<keyword evidence="11 13" id="KW-0486">Methionine biosynthesis</keyword>
<gene>
    <name evidence="16" type="ORF">A2311_00860</name>
</gene>
<feature type="non-terminal residue" evidence="16">
    <location>
        <position position="1"/>
    </location>
</feature>
<sequence>ISVKAACDLRKIKAEYFDVTKDPDDILKDDSISVVIETMGGLEPAKAYVLAALRSGKHVVTSNKELIANYLDELLKVAKANGVSILYEGAVGGGIPILNTIRDNLSANSIDEIYGIVNGTTNYILYKMASQGMEFAQALKLAQQHGYAEANPKNDLAGYDAAFKAVILAATAFRAKVAVDDIYRQGIEDITAEDIQYAKEMGYVIKLLAVARREGGRLDIRVHPALVPQGHPLANVNDNFNAIYVKGFPVGELMFYGPGAGGNPTASAVVNDIIKVSKTKGAELRSSHFELRTVPLKPISEIEGRYYLRLEVPDRHGVLAGISKTFADEKVSIAAVVQKETKGNVATIVIMLDTAKEANVQLALAKLEKLPVVKRIANLIRII</sequence>
<dbReference type="PROSITE" id="PS01042">
    <property type="entry name" value="HOMOSER_DHGENASE"/>
    <property type="match status" value="1"/>
</dbReference>
<comment type="similarity">
    <text evidence="3 14">Belongs to the homoserine dehydrogenase family.</text>
</comment>
<evidence type="ECO:0000256" key="12">
    <source>
        <dbReference type="ARBA" id="ARBA00048841"/>
    </source>
</evidence>
<dbReference type="InterPro" id="IPR005106">
    <property type="entry name" value="Asp/hSer_DH_NAD-bd"/>
</dbReference>
<dbReference type="SUPFAM" id="SSF55021">
    <property type="entry name" value="ACT-like"/>
    <property type="match status" value="1"/>
</dbReference>
<dbReference type="EMBL" id="MEUF01000062">
    <property type="protein sequence ID" value="OGC33399.1"/>
    <property type="molecule type" value="Genomic_DNA"/>
</dbReference>
<feature type="domain" description="ACT" evidence="15">
    <location>
        <begin position="307"/>
        <end position="381"/>
    </location>
</feature>
<dbReference type="InterPro" id="IPR002912">
    <property type="entry name" value="ACT_dom"/>
</dbReference>
<dbReference type="Gene3D" id="3.30.70.260">
    <property type="match status" value="1"/>
</dbReference>
<dbReference type="UniPathway" id="UPA00050">
    <property type="reaction ID" value="UER00063"/>
</dbReference>
<evidence type="ECO:0000256" key="5">
    <source>
        <dbReference type="ARBA" id="ARBA00013376"/>
    </source>
</evidence>
<evidence type="ECO:0000256" key="1">
    <source>
        <dbReference type="ARBA" id="ARBA00005056"/>
    </source>
</evidence>
<evidence type="ECO:0000256" key="6">
    <source>
        <dbReference type="ARBA" id="ARBA00022605"/>
    </source>
</evidence>
<evidence type="ECO:0000256" key="9">
    <source>
        <dbReference type="ARBA" id="ARBA00023002"/>
    </source>
</evidence>
<dbReference type="SUPFAM" id="SSF51735">
    <property type="entry name" value="NAD(P)-binding Rossmann-fold domains"/>
    <property type="match status" value="1"/>
</dbReference>
<dbReference type="GO" id="GO:0004412">
    <property type="term" value="F:homoserine dehydrogenase activity"/>
    <property type="evidence" value="ECO:0007669"/>
    <property type="project" value="UniProtKB-EC"/>
</dbReference>
<dbReference type="InterPro" id="IPR045865">
    <property type="entry name" value="ACT-like_dom_sf"/>
</dbReference>
<evidence type="ECO:0000256" key="14">
    <source>
        <dbReference type="RuleBase" id="RU004171"/>
    </source>
</evidence>
<comment type="pathway">
    <text evidence="1 13">Amino-acid biosynthesis; L-threonine biosynthesis; L-threonine from L-aspartate: step 3/5.</text>
</comment>
<keyword evidence="9 13" id="KW-0560">Oxidoreductase</keyword>
<dbReference type="GO" id="GO:0009086">
    <property type="term" value="P:methionine biosynthetic process"/>
    <property type="evidence" value="ECO:0007669"/>
    <property type="project" value="UniProtKB-KW"/>
</dbReference>
<dbReference type="CDD" id="cd04881">
    <property type="entry name" value="ACT_HSDH-Hom"/>
    <property type="match status" value="1"/>
</dbReference>
<evidence type="ECO:0000256" key="8">
    <source>
        <dbReference type="ARBA" id="ARBA00022857"/>
    </source>
</evidence>